<dbReference type="InterPro" id="IPR050738">
    <property type="entry name" value="Sulfatase"/>
</dbReference>
<proteinExistence type="inferred from homology"/>
<keyword evidence="8" id="KW-1185">Reference proteome</keyword>
<comment type="similarity">
    <text evidence="1">Belongs to the sulfatase family.</text>
</comment>
<keyword evidence="2" id="KW-0479">Metal-binding</keyword>
<evidence type="ECO:0000313" key="8">
    <source>
        <dbReference type="Proteomes" id="UP000318538"/>
    </source>
</evidence>
<evidence type="ECO:0000256" key="5">
    <source>
        <dbReference type="SAM" id="MobiDB-lite"/>
    </source>
</evidence>
<evidence type="ECO:0000256" key="1">
    <source>
        <dbReference type="ARBA" id="ARBA00008779"/>
    </source>
</evidence>
<dbReference type="GO" id="GO:0004065">
    <property type="term" value="F:arylsulfatase activity"/>
    <property type="evidence" value="ECO:0007669"/>
    <property type="project" value="UniProtKB-EC"/>
</dbReference>
<dbReference type="InterPro" id="IPR024607">
    <property type="entry name" value="Sulfatase_CS"/>
</dbReference>
<evidence type="ECO:0000256" key="4">
    <source>
        <dbReference type="ARBA" id="ARBA00022837"/>
    </source>
</evidence>
<dbReference type="KEGG" id="rlc:K227x_22150"/>
<dbReference type="PROSITE" id="PS00149">
    <property type="entry name" value="SULFATASE_2"/>
    <property type="match status" value="1"/>
</dbReference>
<dbReference type="GO" id="GO:0046872">
    <property type="term" value="F:metal ion binding"/>
    <property type="evidence" value="ECO:0007669"/>
    <property type="project" value="UniProtKB-KW"/>
</dbReference>
<feature type="domain" description="Sulfatase N-terminal" evidence="6">
    <location>
        <begin position="32"/>
        <end position="300"/>
    </location>
</feature>
<dbReference type="CDD" id="cd16027">
    <property type="entry name" value="SGSH"/>
    <property type="match status" value="1"/>
</dbReference>
<protein>
    <submittedName>
        <fullName evidence="7">Arylsulfatase</fullName>
        <ecNumber evidence="7">3.1.6.1</ecNumber>
    </submittedName>
</protein>
<dbReference type="Gene3D" id="3.40.720.10">
    <property type="entry name" value="Alkaline Phosphatase, subunit A"/>
    <property type="match status" value="1"/>
</dbReference>
<dbReference type="PROSITE" id="PS00523">
    <property type="entry name" value="SULFATASE_1"/>
    <property type="match status" value="1"/>
</dbReference>
<dbReference type="Proteomes" id="UP000318538">
    <property type="component" value="Chromosome"/>
</dbReference>
<dbReference type="SUPFAM" id="SSF53649">
    <property type="entry name" value="Alkaline phosphatase-like"/>
    <property type="match status" value="1"/>
</dbReference>
<keyword evidence="3 7" id="KW-0378">Hydrolase</keyword>
<dbReference type="Pfam" id="PF00884">
    <property type="entry name" value="Sulfatase"/>
    <property type="match status" value="1"/>
</dbReference>
<dbReference type="PANTHER" id="PTHR42693">
    <property type="entry name" value="ARYLSULFATASE FAMILY MEMBER"/>
    <property type="match status" value="1"/>
</dbReference>
<dbReference type="EMBL" id="CP036525">
    <property type="protein sequence ID" value="QDT03830.1"/>
    <property type="molecule type" value="Genomic_DNA"/>
</dbReference>
<dbReference type="InterPro" id="IPR017850">
    <property type="entry name" value="Alkaline_phosphatase_core_sf"/>
</dbReference>
<name>A0A517N9M0_9BACT</name>
<accession>A0A517N9M0</accession>
<keyword evidence="4" id="KW-0106">Calcium</keyword>
<dbReference type="PANTHER" id="PTHR42693:SF53">
    <property type="entry name" value="ENDO-4-O-SULFATASE"/>
    <property type="match status" value="1"/>
</dbReference>
<feature type="compositionally biased region" description="Basic and acidic residues" evidence="5">
    <location>
        <begin position="437"/>
        <end position="456"/>
    </location>
</feature>
<dbReference type="AlphaFoldDB" id="A0A517N9M0"/>
<evidence type="ECO:0000259" key="6">
    <source>
        <dbReference type="Pfam" id="PF00884"/>
    </source>
</evidence>
<evidence type="ECO:0000313" key="7">
    <source>
        <dbReference type="EMBL" id="QDT03830.1"/>
    </source>
</evidence>
<evidence type="ECO:0000256" key="3">
    <source>
        <dbReference type="ARBA" id="ARBA00022801"/>
    </source>
</evidence>
<evidence type="ECO:0000256" key="2">
    <source>
        <dbReference type="ARBA" id="ARBA00022723"/>
    </source>
</evidence>
<sequence>MLRPTFGSFIGIWIFILGGAIHSGWAQSSAPPNFVVFVADDMAWEDCGANGNPAVRTPNIDRLAAQGMRFTRAVLTCSSCSPSRSSILTGRYPHNTGAGELHLPLPGDSVLLTSPLRQVGYWTAAIGKWHVGEAVGDQVEDRQGSPPPKMGDAWVAALQRRPKDQPFFLWAAHLDPHRAYQKGAVDPPHDPADVIVPPMFPDTLPVRQDIALYYDEITRFDQHIGQVLDELDAQGVADNTMVLVISDNGRPFPHCKTRVDLPGVGTPFVVRWPARVKPGISDALVSSLDIAPTITKLAGASVSDTFQGRDFSPLLWDPTAEIRQYAFAEHNWHDYRAFERGVHNRQYCYVRNWLPGTPGTPPADAVNSPTFAEMKRLLASGDLTQAQASCFVTPRPTEMLYDVHQDPNCLDNLAADPEMRSVLDQMRSALSQWQDQTTDRFPGEHRLTPDGFDRQTGKKLPSMSGAHPGPGK</sequence>
<dbReference type="EC" id="3.1.6.1" evidence="7"/>
<feature type="region of interest" description="Disordered" evidence="5">
    <location>
        <begin position="428"/>
        <end position="472"/>
    </location>
</feature>
<dbReference type="InterPro" id="IPR000917">
    <property type="entry name" value="Sulfatase_N"/>
</dbReference>
<gene>
    <name evidence="7" type="ORF">K227x_22150</name>
</gene>
<organism evidence="7 8">
    <name type="scientific">Rubripirellula lacrimiformis</name>
    <dbReference type="NCBI Taxonomy" id="1930273"/>
    <lineage>
        <taxon>Bacteria</taxon>
        <taxon>Pseudomonadati</taxon>
        <taxon>Planctomycetota</taxon>
        <taxon>Planctomycetia</taxon>
        <taxon>Pirellulales</taxon>
        <taxon>Pirellulaceae</taxon>
        <taxon>Rubripirellula</taxon>
    </lineage>
</organism>
<reference evidence="7 8" key="1">
    <citation type="submission" date="2019-02" db="EMBL/GenBank/DDBJ databases">
        <title>Deep-cultivation of Planctomycetes and their phenomic and genomic characterization uncovers novel biology.</title>
        <authorList>
            <person name="Wiegand S."/>
            <person name="Jogler M."/>
            <person name="Boedeker C."/>
            <person name="Pinto D."/>
            <person name="Vollmers J."/>
            <person name="Rivas-Marin E."/>
            <person name="Kohn T."/>
            <person name="Peeters S.H."/>
            <person name="Heuer A."/>
            <person name="Rast P."/>
            <person name="Oberbeckmann S."/>
            <person name="Bunk B."/>
            <person name="Jeske O."/>
            <person name="Meyerdierks A."/>
            <person name="Storesund J.E."/>
            <person name="Kallscheuer N."/>
            <person name="Luecker S."/>
            <person name="Lage O.M."/>
            <person name="Pohl T."/>
            <person name="Merkel B.J."/>
            <person name="Hornburger P."/>
            <person name="Mueller R.-W."/>
            <person name="Bruemmer F."/>
            <person name="Labrenz M."/>
            <person name="Spormann A.M."/>
            <person name="Op den Camp H."/>
            <person name="Overmann J."/>
            <person name="Amann R."/>
            <person name="Jetten M.S.M."/>
            <person name="Mascher T."/>
            <person name="Medema M.H."/>
            <person name="Devos D.P."/>
            <person name="Kaster A.-K."/>
            <person name="Ovreas L."/>
            <person name="Rohde M."/>
            <person name="Galperin M.Y."/>
            <person name="Jogler C."/>
        </authorList>
    </citation>
    <scope>NUCLEOTIDE SEQUENCE [LARGE SCALE GENOMIC DNA]</scope>
    <source>
        <strain evidence="7 8">K22_7</strain>
    </source>
</reference>